<dbReference type="CDD" id="cd04242">
    <property type="entry name" value="AAK_G5K_ProB"/>
    <property type="match status" value="1"/>
</dbReference>
<sequence length="452" mass="48546">MKTAAHLESVQEQVSGRFPTLTPVRPFRRSPSSQPTVVIKVGTSSLLRTEAGTLHLSQICTLCETVARLTRAGVRVVLVSSGAVGAGMFRMGLTEKPREVAKKQALAAVGQVHLMRYYEDIFNTIGIKCAQVLLTLENLSNRKQYVRARNTFNALFDMGVVPVVNENDCVAVEELRFGDNDTLSAQVAALCEAQWLFLLTDVDGLYTSNPNTDPGARRIEVVENINELDVDVGGAGSSVGTGGMVTKLTAARIACAAGCKTIVCLSSNLEKDVEACVLRGEPVGTAFLPAKIAAKGKKKWLLAVPIQGEIGVDRSGASAVLRGMPLLTSHVTRCEGSFRVQECVRIVNEDGQEIARGLCNYNSAVLEDTAKDYGLAAPMGSIMEDGWVDDEDGPPECMHANNICVTHVETLKKSFTFNDFLGAGYDSNESRGASPGPGTSPRQSHEDHEDNE</sequence>
<dbReference type="PANTHER" id="PTHR43654:SF3">
    <property type="entry name" value="GLUTAMATE 5-KINASE"/>
    <property type="match status" value="1"/>
</dbReference>
<dbReference type="SUPFAM" id="SSF53633">
    <property type="entry name" value="Carbamate kinase-like"/>
    <property type="match status" value="1"/>
</dbReference>
<dbReference type="SUPFAM" id="SSF88697">
    <property type="entry name" value="PUA domain-like"/>
    <property type="match status" value="1"/>
</dbReference>
<evidence type="ECO:0000256" key="7">
    <source>
        <dbReference type="ARBA" id="ARBA00022840"/>
    </source>
</evidence>
<evidence type="ECO:0000259" key="9">
    <source>
        <dbReference type="SMART" id="SM00359"/>
    </source>
</evidence>
<dbReference type="PRINTS" id="PR00474">
    <property type="entry name" value="GLU5KINASE"/>
</dbReference>
<dbReference type="InterPro" id="IPR015947">
    <property type="entry name" value="PUA-like_sf"/>
</dbReference>
<dbReference type="PANTHER" id="PTHR43654">
    <property type="entry name" value="GLUTAMATE 5-KINASE"/>
    <property type="match status" value="1"/>
</dbReference>
<feature type="domain" description="PUA" evidence="9">
    <location>
        <begin position="308"/>
        <end position="380"/>
    </location>
</feature>
<dbReference type="PROSITE" id="PS00902">
    <property type="entry name" value="GLUTAMATE_5_KINASE"/>
    <property type="match status" value="1"/>
</dbReference>
<evidence type="ECO:0000256" key="2">
    <source>
        <dbReference type="ARBA" id="ARBA00022605"/>
    </source>
</evidence>
<dbReference type="GeneID" id="8248871"/>
<name>C1EGX2_MICCC</name>
<dbReference type="CDD" id="cd21157">
    <property type="entry name" value="PUA_G5K"/>
    <property type="match status" value="1"/>
</dbReference>
<dbReference type="InParanoid" id="C1EGX2"/>
<keyword evidence="7" id="KW-0067">ATP-binding</keyword>
<dbReference type="GO" id="GO:0009084">
    <property type="term" value="P:glutamine family amino acid biosynthetic process"/>
    <property type="evidence" value="ECO:0007669"/>
    <property type="project" value="UniProtKB-ARBA"/>
</dbReference>
<dbReference type="InterPro" id="IPR019797">
    <property type="entry name" value="Glutamate_5-kinase_CS"/>
</dbReference>
<dbReference type="Pfam" id="PF01472">
    <property type="entry name" value="PUA"/>
    <property type="match status" value="1"/>
</dbReference>
<feature type="region of interest" description="Disordered" evidence="8">
    <location>
        <begin position="426"/>
        <end position="452"/>
    </location>
</feature>
<dbReference type="OrthoDB" id="409889at2759"/>
<evidence type="ECO:0000256" key="1">
    <source>
        <dbReference type="ARBA" id="ARBA00022490"/>
    </source>
</evidence>
<protein>
    <recommendedName>
        <fullName evidence="9">PUA domain-containing protein</fullName>
    </recommendedName>
</protein>
<dbReference type="Gene3D" id="2.30.130.10">
    <property type="entry name" value="PUA domain"/>
    <property type="match status" value="1"/>
</dbReference>
<evidence type="ECO:0000256" key="5">
    <source>
        <dbReference type="ARBA" id="ARBA00022741"/>
    </source>
</evidence>
<keyword evidence="6" id="KW-0418">Kinase</keyword>
<evidence type="ECO:0000256" key="4">
    <source>
        <dbReference type="ARBA" id="ARBA00022679"/>
    </source>
</evidence>
<dbReference type="InterPro" id="IPR005715">
    <property type="entry name" value="Glu_5kinase/COase_Synthase"/>
</dbReference>
<accession>C1EGX2</accession>
<proteinExistence type="inferred from homology"/>
<dbReference type="NCBIfam" id="TIGR01027">
    <property type="entry name" value="proB"/>
    <property type="match status" value="1"/>
</dbReference>
<evidence type="ECO:0000256" key="3">
    <source>
        <dbReference type="ARBA" id="ARBA00022650"/>
    </source>
</evidence>
<dbReference type="OMA" id="SVTELMF"/>
<reference evidence="10 11" key="1">
    <citation type="journal article" date="2009" name="Science">
        <title>Green evolution and dynamic adaptations revealed by genomes of the marine picoeukaryotes Micromonas.</title>
        <authorList>
            <person name="Worden A.Z."/>
            <person name="Lee J.H."/>
            <person name="Mock T."/>
            <person name="Rouze P."/>
            <person name="Simmons M.P."/>
            <person name="Aerts A.L."/>
            <person name="Allen A.E."/>
            <person name="Cuvelier M.L."/>
            <person name="Derelle E."/>
            <person name="Everett M.V."/>
            <person name="Foulon E."/>
            <person name="Grimwood J."/>
            <person name="Gundlach H."/>
            <person name="Henrissat B."/>
            <person name="Napoli C."/>
            <person name="McDonald S.M."/>
            <person name="Parker M.S."/>
            <person name="Rombauts S."/>
            <person name="Salamov A."/>
            <person name="Von Dassow P."/>
            <person name="Badger J.H."/>
            <person name="Coutinho P.M."/>
            <person name="Demir E."/>
            <person name="Dubchak I."/>
            <person name="Gentemann C."/>
            <person name="Eikrem W."/>
            <person name="Gready J.E."/>
            <person name="John U."/>
            <person name="Lanier W."/>
            <person name="Lindquist E.A."/>
            <person name="Lucas S."/>
            <person name="Mayer K.F."/>
            <person name="Moreau H."/>
            <person name="Not F."/>
            <person name="Otillar R."/>
            <person name="Panaud O."/>
            <person name="Pangilinan J."/>
            <person name="Paulsen I."/>
            <person name="Piegu B."/>
            <person name="Poliakov A."/>
            <person name="Robbens S."/>
            <person name="Schmutz J."/>
            <person name="Toulza E."/>
            <person name="Wyss T."/>
            <person name="Zelensky A."/>
            <person name="Zhou K."/>
            <person name="Armbrust E.V."/>
            <person name="Bhattacharya D."/>
            <person name="Goodenough U.W."/>
            <person name="Van de Peer Y."/>
            <person name="Grigoriev I.V."/>
        </authorList>
    </citation>
    <scope>NUCLEOTIDE SEQUENCE [LARGE SCALE GENOMIC DNA]</scope>
    <source>
        <strain evidence="11">RCC299 / NOUM17</strain>
    </source>
</reference>
<organism evidence="10 11">
    <name type="scientific">Micromonas commoda (strain RCC299 / NOUM17 / CCMP2709)</name>
    <name type="common">Picoplanktonic green alga</name>
    <dbReference type="NCBI Taxonomy" id="296587"/>
    <lineage>
        <taxon>Eukaryota</taxon>
        <taxon>Viridiplantae</taxon>
        <taxon>Chlorophyta</taxon>
        <taxon>Mamiellophyceae</taxon>
        <taxon>Mamiellales</taxon>
        <taxon>Mamiellaceae</taxon>
        <taxon>Micromonas</taxon>
    </lineage>
</organism>
<dbReference type="InterPro" id="IPR041739">
    <property type="entry name" value="G5K_ProB"/>
</dbReference>
<dbReference type="FunFam" id="3.40.1160.10:FF:000018">
    <property type="entry name" value="Glutamate 5-kinase"/>
    <property type="match status" value="1"/>
</dbReference>
<evidence type="ECO:0000313" key="10">
    <source>
        <dbReference type="EMBL" id="ACO67198.1"/>
    </source>
</evidence>
<dbReference type="GO" id="GO:0005524">
    <property type="term" value="F:ATP binding"/>
    <property type="evidence" value="ECO:0007669"/>
    <property type="project" value="UniProtKB-KW"/>
</dbReference>
<keyword evidence="3" id="KW-0641">Proline biosynthesis</keyword>
<dbReference type="eggNOG" id="KOG1154">
    <property type="taxonomic scope" value="Eukaryota"/>
</dbReference>
<evidence type="ECO:0000313" key="11">
    <source>
        <dbReference type="Proteomes" id="UP000002009"/>
    </source>
</evidence>
<dbReference type="STRING" id="296587.C1EGX2"/>
<dbReference type="InterPro" id="IPR036393">
    <property type="entry name" value="AceGlu_kinase-like_sf"/>
</dbReference>
<evidence type="ECO:0000256" key="8">
    <source>
        <dbReference type="SAM" id="MobiDB-lite"/>
    </source>
</evidence>
<evidence type="ECO:0000256" key="6">
    <source>
        <dbReference type="ARBA" id="ARBA00022777"/>
    </source>
</evidence>
<gene>
    <name evidence="10" type="ORF">MICPUN_64026</name>
</gene>
<dbReference type="GO" id="GO:0003723">
    <property type="term" value="F:RNA binding"/>
    <property type="evidence" value="ECO:0007669"/>
    <property type="project" value="InterPro"/>
</dbReference>
<dbReference type="GO" id="GO:0005829">
    <property type="term" value="C:cytosol"/>
    <property type="evidence" value="ECO:0007669"/>
    <property type="project" value="TreeGrafter"/>
</dbReference>
<keyword evidence="11" id="KW-1185">Reference proteome</keyword>
<dbReference type="RefSeq" id="XP_002505940.1">
    <property type="nucleotide sequence ID" value="XM_002505894.1"/>
</dbReference>
<dbReference type="GO" id="GO:0004349">
    <property type="term" value="F:glutamate 5-kinase activity"/>
    <property type="evidence" value="ECO:0007669"/>
    <property type="project" value="InterPro"/>
</dbReference>
<keyword evidence="2" id="KW-0028">Amino-acid biosynthesis</keyword>
<dbReference type="InterPro" id="IPR036974">
    <property type="entry name" value="PUA_sf"/>
</dbReference>
<keyword evidence="5" id="KW-0547">Nucleotide-binding</keyword>
<keyword evidence="4" id="KW-0808">Transferase</keyword>
<feature type="compositionally biased region" description="Basic and acidic residues" evidence="8">
    <location>
        <begin position="443"/>
        <end position="452"/>
    </location>
</feature>
<dbReference type="Proteomes" id="UP000002009">
    <property type="component" value="Chromosome 14"/>
</dbReference>
<dbReference type="EMBL" id="CP001332">
    <property type="protein sequence ID" value="ACO67198.1"/>
    <property type="molecule type" value="Genomic_DNA"/>
</dbReference>
<dbReference type="PROSITE" id="PS50890">
    <property type="entry name" value="PUA"/>
    <property type="match status" value="1"/>
</dbReference>
<keyword evidence="1" id="KW-0963">Cytoplasm</keyword>
<dbReference type="InterPro" id="IPR002478">
    <property type="entry name" value="PUA"/>
</dbReference>
<dbReference type="KEGG" id="mis:MICPUN_64026"/>
<dbReference type="AlphaFoldDB" id="C1EGX2"/>
<dbReference type="InterPro" id="IPR001048">
    <property type="entry name" value="Asp/Glu/Uridylate_kinase"/>
</dbReference>
<dbReference type="Gene3D" id="3.40.1160.10">
    <property type="entry name" value="Acetylglutamate kinase-like"/>
    <property type="match status" value="2"/>
</dbReference>
<dbReference type="InterPro" id="IPR001057">
    <property type="entry name" value="Glu/AcGlu_kinase"/>
</dbReference>
<dbReference type="HAMAP" id="MF_00456">
    <property type="entry name" value="ProB"/>
    <property type="match status" value="1"/>
</dbReference>
<dbReference type="SMART" id="SM00359">
    <property type="entry name" value="PUA"/>
    <property type="match status" value="1"/>
</dbReference>
<dbReference type="Pfam" id="PF00696">
    <property type="entry name" value="AA_kinase"/>
    <property type="match status" value="1"/>
</dbReference>